<evidence type="ECO:0008006" key="3">
    <source>
        <dbReference type="Google" id="ProtNLM"/>
    </source>
</evidence>
<gene>
    <name evidence="1" type="ORF">QQX98_001142</name>
</gene>
<proteinExistence type="predicted"/>
<evidence type="ECO:0000313" key="2">
    <source>
        <dbReference type="Proteomes" id="UP001498476"/>
    </source>
</evidence>
<comment type="caution">
    <text evidence="1">The sequence shown here is derived from an EMBL/GenBank/DDBJ whole genome shotgun (WGS) entry which is preliminary data.</text>
</comment>
<reference evidence="1 2" key="1">
    <citation type="journal article" date="2025" name="Microbiol. Resour. Announc.">
        <title>Draft genome sequences for Neonectria magnoliae and Neonectria punicea, canker pathogens of Liriodendron tulipifera and Acer saccharum in West Virginia.</title>
        <authorList>
            <person name="Petronek H.M."/>
            <person name="Kasson M.T."/>
            <person name="Metheny A.M."/>
            <person name="Stauder C.M."/>
            <person name="Lovett B."/>
            <person name="Lynch S.C."/>
            <person name="Garnas J.R."/>
            <person name="Kasson L.R."/>
            <person name="Stajich J.E."/>
        </authorList>
    </citation>
    <scope>NUCLEOTIDE SEQUENCE [LARGE SCALE GENOMIC DNA]</scope>
    <source>
        <strain evidence="1 2">NRRL 64653</strain>
    </source>
</reference>
<protein>
    <recommendedName>
        <fullName evidence="3">F-box domain-containing protein</fullName>
    </recommendedName>
</protein>
<sequence length="353" mass="40265">MADAGSGTTSRLHTIPDEIAANIASFLVGQELDGVTRVSRLCRQRFGPRMYRRLEFRGREYKLAKALRAFSGFSQSSQGIDLRHSTRYLTIRLEQPLPQIPKLESLVLDLEFLREGPLRAYSDHGFWDKVVTKKWPVSELRVAAPQDFIQPIITYGKLQALQVFNTPNGQWYSHAALHQPELKRLHVTVEMGADFSSMRVGLLNKINADFEQLQSLTIEEKPATTNLMIIDYSRPQFESLIQEFIRALQSFTNLKRFAFTIWKARLGQKLVGQEHRRGRPPPGLSFQEDVEQLMDLAARIGEALPKLEQLCIILDYPLFIRCTRNREGAPVTVNLIRCAATKPVNGFPFDVLE</sequence>
<evidence type="ECO:0000313" key="1">
    <source>
        <dbReference type="EMBL" id="KAK7423351.1"/>
    </source>
</evidence>
<dbReference type="Proteomes" id="UP001498476">
    <property type="component" value="Unassembled WGS sequence"/>
</dbReference>
<keyword evidence="2" id="KW-1185">Reference proteome</keyword>
<name>A0ABR1HQT2_9HYPO</name>
<dbReference type="EMBL" id="JAZAVJ010000010">
    <property type="protein sequence ID" value="KAK7423351.1"/>
    <property type="molecule type" value="Genomic_DNA"/>
</dbReference>
<organism evidence="1 2">
    <name type="scientific">Neonectria punicea</name>
    <dbReference type="NCBI Taxonomy" id="979145"/>
    <lineage>
        <taxon>Eukaryota</taxon>
        <taxon>Fungi</taxon>
        <taxon>Dikarya</taxon>
        <taxon>Ascomycota</taxon>
        <taxon>Pezizomycotina</taxon>
        <taxon>Sordariomycetes</taxon>
        <taxon>Hypocreomycetidae</taxon>
        <taxon>Hypocreales</taxon>
        <taxon>Nectriaceae</taxon>
        <taxon>Neonectria</taxon>
    </lineage>
</organism>
<accession>A0ABR1HQT2</accession>